<dbReference type="InterPro" id="IPR023214">
    <property type="entry name" value="HAD_sf"/>
</dbReference>
<dbReference type="PANTHER" id="PTHR10000:SF8">
    <property type="entry name" value="HAD SUPERFAMILY HYDROLASE-LIKE, TYPE 3"/>
    <property type="match status" value="1"/>
</dbReference>
<dbReference type="NCBIfam" id="TIGR00099">
    <property type="entry name" value="Cof-subfamily"/>
    <property type="match status" value="1"/>
</dbReference>
<dbReference type="GO" id="GO:0005829">
    <property type="term" value="C:cytosol"/>
    <property type="evidence" value="ECO:0007669"/>
    <property type="project" value="TreeGrafter"/>
</dbReference>
<sequence>MIKLVAIDVDDTLLNSQGRLLQSTIEVVKKAVERDIKVVLCSGRPLAGVKHFLNELGIVQDNQYVVTFNGAVIETVTGKTLQKSGIDQVTYEKIDQYSKEHGVDYNIVDENSAIITSNLNVNRITVVQAWENSAGVLIRKPDELPEGDQVIKAVFGDEKDKLDQVEADVVKTFGKENYVVRAAANFLEIMHPDVNKGVALEFLKKELGFKTAEVMAIGDERNDIPMFKVAGTSVVMENGSAAAKEHADYVTASNDENGIERAFNRFVL</sequence>
<comment type="caution">
    <text evidence="1">The sequence shown here is derived from an EMBL/GenBank/DDBJ whole genome shotgun (WGS) entry which is preliminary data.</text>
</comment>
<dbReference type="Pfam" id="PF08282">
    <property type="entry name" value="Hydrolase_3"/>
    <property type="match status" value="1"/>
</dbReference>
<organism evidence="1 2">
    <name type="scientific">Lactobacillus apis</name>
    <dbReference type="NCBI Taxonomy" id="303541"/>
    <lineage>
        <taxon>Bacteria</taxon>
        <taxon>Bacillati</taxon>
        <taxon>Bacillota</taxon>
        <taxon>Bacilli</taxon>
        <taxon>Lactobacillales</taxon>
        <taxon>Lactobacillaceae</taxon>
        <taxon>Lactobacillus</taxon>
    </lineage>
</organism>
<dbReference type="Gene3D" id="3.40.50.1000">
    <property type="entry name" value="HAD superfamily/HAD-like"/>
    <property type="match status" value="1"/>
</dbReference>
<dbReference type="SFLD" id="SFLDS00003">
    <property type="entry name" value="Haloacid_Dehalogenase"/>
    <property type="match status" value="1"/>
</dbReference>
<dbReference type="CDD" id="cd07516">
    <property type="entry name" value="HAD_Pase"/>
    <property type="match status" value="1"/>
</dbReference>
<dbReference type="GO" id="GO:0000287">
    <property type="term" value="F:magnesium ion binding"/>
    <property type="evidence" value="ECO:0007669"/>
    <property type="project" value="TreeGrafter"/>
</dbReference>
<dbReference type="SFLD" id="SFLDG01140">
    <property type="entry name" value="C2.B:_Phosphomannomutase_and_P"/>
    <property type="match status" value="1"/>
</dbReference>
<dbReference type="STRING" id="303541.JF72_05140"/>
<accession>A0A0F4LUL5</accession>
<evidence type="ECO:0000313" key="1">
    <source>
        <dbReference type="EMBL" id="KJY61236.1"/>
    </source>
</evidence>
<dbReference type="InterPro" id="IPR036412">
    <property type="entry name" value="HAD-like_sf"/>
</dbReference>
<dbReference type="NCBIfam" id="TIGR01484">
    <property type="entry name" value="HAD-SF-IIB"/>
    <property type="match status" value="1"/>
</dbReference>
<dbReference type="EMBL" id="JXLG01000005">
    <property type="protein sequence ID" value="KJY61236.1"/>
    <property type="molecule type" value="Genomic_DNA"/>
</dbReference>
<name>A0A0F4LUL5_9LACO</name>
<proteinExistence type="predicted"/>
<dbReference type="AlphaFoldDB" id="A0A0F4LUL5"/>
<dbReference type="Gene3D" id="3.30.1240.10">
    <property type="match status" value="1"/>
</dbReference>
<dbReference type="InterPro" id="IPR000150">
    <property type="entry name" value="Cof"/>
</dbReference>
<dbReference type="InterPro" id="IPR006379">
    <property type="entry name" value="HAD-SF_hydro_IIB"/>
</dbReference>
<keyword evidence="2" id="KW-1185">Reference proteome</keyword>
<dbReference type="HOGENOM" id="CLU_044146_3_1_9"/>
<dbReference type="RefSeq" id="WP_046306595.1">
    <property type="nucleotide sequence ID" value="NZ_CAMLOK010000001.1"/>
</dbReference>
<dbReference type="Proteomes" id="UP000033682">
    <property type="component" value="Unassembled WGS sequence"/>
</dbReference>
<dbReference type="GO" id="GO:0016791">
    <property type="term" value="F:phosphatase activity"/>
    <property type="evidence" value="ECO:0007669"/>
    <property type="project" value="UniProtKB-ARBA"/>
</dbReference>
<dbReference type="SUPFAM" id="SSF56784">
    <property type="entry name" value="HAD-like"/>
    <property type="match status" value="1"/>
</dbReference>
<reference evidence="1 2" key="1">
    <citation type="submission" date="2015-01" db="EMBL/GenBank/DDBJ databases">
        <title>Comparative genomics of the lactic acid bacteria isolated from the honey bee gut.</title>
        <authorList>
            <person name="Ellegaard K.M."/>
            <person name="Tamarit D."/>
            <person name="Javelind E."/>
            <person name="Olofsson T."/>
            <person name="Andersson S.G."/>
            <person name="Vasquez A."/>
        </authorList>
    </citation>
    <scope>NUCLEOTIDE SEQUENCE [LARGE SCALE GENOMIC DNA]</scope>
    <source>
        <strain evidence="1 2">Hma11</strain>
    </source>
</reference>
<dbReference type="SFLD" id="SFLDG01144">
    <property type="entry name" value="C2.B.4:_PGP_Like"/>
    <property type="match status" value="1"/>
</dbReference>
<keyword evidence="1" id="KW-0378">Hydrolase</keyword>
<evidence type="ECO:0000313" key="2">
    <source>
        <dbReference type="Proteomes" id="UP000033682"/>
    </source>
</evidence>
<protein>
    <submittedName>
        <fullName evidence="1">Cof-like hydrolase family protein</fullName>
    </submittedName>
</protein>
<gene>
    <name evidence="1" type="primary">yidA2</name>
    <name evidence="1" type="ORF">JF72_05140</name>
</gene>
<dbReference type="PATRIC" id="fig|303541.3.peg.667"/>
<dbReference type="PANTHER" id="PTHR10000">
    <property type="entry name" value="PHOSPHOSERINE PHOSPHATASE"/>
    <property type="match status" value="1"/>
</dbReference>